<dbReference type="EMBL" id="LT906449">
    <property type="protein sequence ID" value="SNV13892.1"/>
    <property type="molecule type" value="Genomic_DNA"/>
</dbReference>
<organism evidence="2 4">
    <name type="scientific">Capnocytophaga haemolytica</name>
    <dbReference type="NCBI Taxonomy" id="45243"/>
    <lineage>
        <taxon>Bacteria</taxon>
        <taxon>Pseudomonadati</taxon>
        <taxon>Bacteroidota</taxon>
        <taxon>Flavobacteriia</taxon>
        <taxon>Flavobacteriales</taxon>
        <taxon>Flavobacteriaceae</taxon>
        <taxon>Capnocytophaga</taxon>
    </lineage>
</organism>
<keyword evidence="3" id="KW-1185">Reference proteome</keyword>
<dbReference type="Gene3D" id="3.40.390.10">
    <property type="entry name" value="Collagenase (Catalytic Domain)"/>
    <property type="match status" value="1"/>
</dbReference>
<sequence length="386" mass="43465">MKASLEVQWSERATSFVREGYRTFVGKHGEAFVGVITLYGEALSGEVHWAGKTYELHTEQRQLFITPQTLNEGSEHCGVVEAEAPPKKGKRVRRALQLTEGEKSQAYIFTDEVERHFRLALAVDYSYFIREFHSKKEEVRAWWAAVEAGFNEVYARDLGYRFTVVRDDRLIIDSKEKELFDGARTTIHLIHQGNTAALNRLIGREAYDIGGVHTHASNENVASGIATLGGFYTQAQKGNMWSNKNVHTLLHEAGHLFGSKHTFTTGGITSYKTEPARGTSTMSYGFYKVDFFSLISVEHIRHLIVNRNGYYSDEERTQKVGSGGDNTPYGIKTANRAPLNLSLSLSLLLSRLYSLPLNHLCSHNLSHSQCLSHLLPLCLILRLSRL</sequence>
<dbReference type="KEGG" id="chg:AXF12_11710"/>
<dbReference type="SUPFAM" id="SSF55486">
    <property type="entry name" value="Metalloproteases ('zincins'), catalytic domain"/>
    <property type="match status" value="1"/>
</dbReference>
<dbReference type="Proteomes" id="UP000065822">
    <property type="component" value="Chromosome"/>
</dbReference>
<gene>
    <name evidence="1" type="ORF">AXF12_11710</name>
    <name evidence="2" type="ORF">SAMEA44541418_01801</name>
</gene>
<proteinExistence type="predicted"/>
<dbReference type="Proteomes" id="UP000215539">
    <property type="component" value="Chromosome 1"/>
</dbReference>
<reference evidence="1 3" key="1">
    <citation type="submission" date="2016-02" db="EMBL/GenBank/DDBJ databases">
        <authorList>
            <person name="Holder M.E."/>
            <person name="Ajami N.J."/>
            <person name="Petrosino J.F."/>
        </authorList>
    </citation>
    <scope>NUCLEOTIDE SEQUENCE [LARGE SCALE GENOMIC DNA]</scope>
    <source>
        <strain evidence="1 3">CCUG 32990</strain>
    </source>
</reference>
<dbReference type="Pfam" id="PF13688">
    <property type="entry name" value="Reprolysin_5"/>
    <property type="match status" value="1"/>
</dbReference>
<evidence type="ECO:0000313" key="2">
    <source>
        <dbReference type="EMBL" id="SNV13892.1"/>
    </source>
</evidence>
<evidence type="ECO:0000313" key="1">
    <source>
        <dbReference type="EMBL" id="AMD86112.1"/>
    </source>
</evidence>
<evidence type="ECO:0000313" key="3">
    <source>
        <dbReference type="Proteomes" id="UP000065822"/>
    </source>
</evidence>
<dbReference type="EMBL" id="CP014227">
    <property type="protein sequence ID" value="AMD86112.1"/>
    <property type="molecule type" value="Genomic_DNA"/>
</dbReference>
<evidence type="ECO:0000313" key="4">
    <source>
        <dbReference type="Proteomes" id="UP000215539"/>
    </source>
</evidence>
<name>A0AAX2GZJ2_9FLAO</name>
<accession>A0AAX2GZJ2</accession>
<protein>
    <recommendedName>
        <fullName evidence="5">Peptidase M12B domain-containing protein</fullName>
    </recommendedName>
</protein>
<evidence type="ECO:0008006" key="5">
    <source>
        <dbReference type="Google" id="ProtNLM"/>
    </source>
</evidence>
<dbReference type="RefSeq" id="WP_066431532.1">
    <property type="nucleotide sequence ID" value="NZ_CP014227.1"/>
</dbReference>
<dbReference type="GO" id="GO:0008237">
    <property type="term" value="F:metallopeptidase activity"/>
    <property type="evidence" value="ECO:0007669"/>
    <property type="project" value="InterPro"/>
</dbReference>
<dbReference type="InterPro" id="IPR024079">
    <property type="entry name" value="MetalloPept_cat_dom_sf"/>
</dbReference>
<reference evidence="2 4" key="2">
    <citation type="submission" date="2017-06" db="EMBL/GenBank/DDBJ databases">
        <authorList>
            <consortium name="Pathogen Informatics"/>
        </authorList>
    </citation>
    <scope>NUCLEOTIDE SEQUENCE [LARGE SCALE GENOMIC DNA]</scope>
    <source>
        <strain evidence="2 4">NCTC12947</strain>
    </source>
</reference>
<dbReference type="AlphaFoldDB" id="A0AAX2GZJ2"/>